<protein>
    <submittedName>
        <fullName evidence="7">Uncharacterized protein</fullName>
    </submittedName>
</protein>
<organism evidence="7 8">
    <name type="scientific">Hebeloma cylindrosporum</name>
    <dbReference type="NCBI Taxonomy" id="76867"/>
    <lineage>
        <taxon>Eukaryota</taxon>
        <taxon>Fungi</taxon>
        <taxon>Dikarya</taxon>
        <taxon>Basidiomycota</taxon>
        <taxon>Agaricomycotina</taxon>
        <taxon>Agaricomycetes</taxon>
        <taxon>Agaricomycetidae</taxon>
        <taxon>Agaricales</taxon>
        <taxon>Agaricineae</taxon>
        <taxon>Hymenogastraceae</taxon>
        <taxon>Hebeloma</taxon>
    </lineage>
</organism>
<keyword evidence="4 6" id="KW-1133">Transmembrane helix</keyword>
<dbReference type="InterPro" id="IPR038213">
    <property type="entry name" value="IFI6/IFI27-like_sf"/>
</dbReference>
<accession>A0A0C2Y3Z5</accession>
<dbReference type="Proteomes" id="UP000053424">
    <property type="component" value="Unassembled WGS sequence"/>
</dbReference>
<evidence type="ECO:0000256" key="5">
    <source>
        <dbReference type="ARBA" id="ARBA00023136"/>
    </source>
</evidence>
<gene>
    <name evidence="7" type="ORF">M413DRAFT_79042</name>
</gene>
<evidence type="ECO:0000256" key="4">
    <source>
        <dbReference type="ARBA" id="ARBA00022989"/>
    </source>
</evidence>
<evidence type="ECO:0000256" key="2">
    <source>
        <dbReference type="ARBA" id="ARBA00007262"/>
    </source>
</evidence>
<dbReference type="AlphaFoldDB" id="A0A0C2Y3Z5"/>
<proteinExistence type="inferred from homology"/>
<dbReference type="Pfam" id="PF06140">
    <property type="entry name" value="Ifi-6-16"/>
    <property type="match status" value="1"/>
</dbReference>
<evidence type="ECO:0000256" key="1">
    <source>
        <dbReference type="ARBA" id="ARBA00004141"/>
    </source>
</evidence>
<evidence type="ECO:0000256" key="6">
    <source>
        <dbReference type="SAM" id="Phobius"/>
    </source>
</evidence>
<dbReference type="PANTHER" id="PTHR16932">
    <property type="entry name" value="INTERFERON ALPHA-INDUCIBLE PROTEIN 27"/>
    <property type="match status" value="1"/>
</dbReference>
<comment type="subcellular location">
    <subcellularLocation>
        <location evidence="1">Membrane</location>
        <topology evidence="1">Multi-pass membrane protein</topology>
    </subcellularLocation>
</comment>
<dbReference type="InterPro" id="IPR009311">
    <property type="entry name" value="IFI6/IFI27-like"/>
</dbReference>
<dbReference type="Gene3D" id="6.10.110.10">
    <property type="match status" value="1"/>
</dbReference>
<dbReference type="GO" id="GO:0016020">
    <property type="term" value="C:membrane"/>
    <property type="evidence" value="ECO:0007669"/>
    <property type="project" value="UniProtKB-SubCell"/>
</dbReference>
<evidence type="ECO:0000313" key="7">
    <source>
        <dbReference type="EMBL" id="KIM35797.1"/>
    </source>
</evidence>
<evidence type="ECO:0000313" key="8">
    <source>
        <dbReference type="Proteomes" id="UP000053424"/>
    </source>
</evidence>
<keyword evidence="8" id="KW-1185">Reference proteome</keyword>
<name>A0A0C2Y3Z5_HEBCY</name>
<dbReference type="EMBL" id="KN831814">
    <property type="protein sequence ID" value="KIM35797.1"/>
    <property type="molecule type" value="Genomic_DNA"/>
</dbReference>
<keyword evidence="3 6" id="KW-0812">Transmembrane</keyword>
<feature type="transmembrane region" description="Helical" evidence="6">
    <location>
        <begin position="129"/>
        <end position="152"/>
    </location>
</feature>
<dbReference type="PANTHER" id="PTHR16932:SF18">
    <property type="entry name" value="INTERFERON, ALPHA-INDUCIBLE PROTEIN 27-LIKE 2"/>
    <property type="match status" value="1"/>
</dbReference>
<keyword evidence="5 6" id="KW-0472">Membrane</keyword>
<reference evidence="7 8" key="1">
    <citation type="submission" date="2014-04" db="EMBL/GenBank/DDBJ databases">
        <authorList>
            <consortium name="DOE Joint Genome Institute"/>
            <person name="Kuo A."/>
            <person name="Gay G."/>
            <person name="Dore J."/>
            <person name="Kohler A."/>
            <person name="Nagy L.G."/>
            <person name="Floudas D."/>
            <person name="Copeland A."/>
            <person name="Barry K.W."/>
            <person name="Cichocki N."/>
            <person name="Veneault-Fourrey C."/>
            <person name="LaButti K."/>
            <person name="Lindquist E.A."/>
            <person name="Lipzen A."/>
            <person name="Lundell T."/>
            <person name="Morin E."/>
            <person name="Murat C."/>
            <person name="Sun H."/>
            <person name="Tunlid A."/>
            <person name="Henrissat B."/>
            <person name="Grigoriev I.V."/>
            <person name="Hibbett D.S."/>
            <person name="Martin F."/>
            <person name="Nordberg H.P."/>
            <person name="Cantor M.N."/>
            <person name="Hua S.X."/>
        </authorList>
    </citation>
    <scope>NUCLEOTIDE SEQUENCE [LARGE SCALE GENOMIC DNA]</scope>
    <source>
        <strain evidence="8">h7</strain>
    </source>
</reference>
<evidence type="ECO:0000256" key="3">
    <source>
        <dbReference type="ARBA" id="ARBA00022692"/>
    </source>
</evidence>
<sequence length="153" mass="17205">MYPTTQFLAEEILSSLYSANAWHYEYLTRRLNSSAGTRWYEDLAATVLARLENEIKAGAPMGERMRYAYDTASRLIEAMWQFAKDHPLFVALVALGILVILAPWAVRALGFGELGPVKGSFAAWWQSTYAGYVLAGSLFSFLQRLGMVLVWVL</sequence>
<dbReference type="HOGENOM" id="CLU_086437_0_0_1"/>
<dbReference type="OrthoDB" id="440424at2759"/>
<reference evidence="8" key="2">
    <citation type="submission" date="2015-01" db="EMBL/GenBank/DDBJ databases">
        <title>Evolutionary Origins and Diversification of the Mycorrhizal Mutualists.</title>
        <authorList>
            <consortium name="DOE Joint Genome Institute"/>
            <consortium name="Mycorrhizal Genomics Consortium"/>
            <person name="Kohler A."/>
            <person name="Kuo A."/>
            <person name="Nagy L.G."/>
            <person name="Floudas D."/>
            <person name="Copeland A."/>
            <person name="Barry K.W."/>
            <person name="Cichocki N."/>
            <person name="Veneault-Fourrey C."/>
            <person name="LaButti K."/>
            <person name="Lindquist E.A."/>
            <person name="Lipzen A."/>
            <person name="Lundell T."/>
            <person name="Morin E."/>
            <person name="Murat C."/>
            <person name="Riley R."/>
            <person name="Ohm R."/>
            <person name="Sun H."/>
            <person name="Tunlid A."/>
            <person name="Henrissat B."/>
            <person name="Grigoriev I.V."/>
            <person name="Hibbett D.S."/>
            <person name="Martin F."/>
        </authorList>
    </citation>
    <scope>NUCLEOTIDE SEQUENCE [LARGE SCALE GENOMIC DNA]</scope>
    <source>
        <strain evidence="8">h7</strain>
    </source>
</reference>
<comment type="similarity">
    <text evidence="2">Belongs to the IFI6/IFI27 family.</text>
</comment>
<feature type="transmembrane region" description="Helical" evidence="6">
    <location>
        <begin position="88"/>
        <end position="109"/>
    </location>
</feature>